<name>A0A0A9WAN8_LYGHE</name>
<reference evidence="1" key="2">
    <citation type="submission" date="2014-07" db="EMBL/GenBank/DDBJ databases">
        <authorList>
            <person name="Hull J."/>
        </authorList>
    </citation>
    <scope>NUCLEOTIDE SEQUENCE</scope>
</reference>
<sequence length="222" mass="24775">VCVCVCARKDSKSGRRRRVQRTKKMETLEQMDRQHEHVQNRLNRIPGQRRPATYKFADQRDGLTDVVQQYGLLLLLIHEGAVLAVLLPVEDLNEVLHLVAFFARNFYTQVDSVAAALPTHSCVKFFELCGNALRCALPAHVPTSHTYPPAQSQVLPYCQLPVAQYRAGLLLLLLLTLHRNHLSNTSHILCGGGTRISICVECVLVAVFIPRSASVQPLPPPN</sequence>
<organism evidence="1">
    <name type="scientific">Lygus hesperus</name>
    <name type="common">Western plant bug</name>
    <dbReference type="NCBI Taxonomy" id="30085"/>
    <lineage>
        <taxon>Eukaryota</taxon>
        <taxon>Metazoa</taxon>
        <taxon>Ecdysozoa</taxon>
        <taxon>Arthropoda</taxon>
        <taxon>Hexapoda</taxon>
        <taxon>Insecta</taxon>
        <taxon>Pterygota</taxon>
        <taxon>Neoptera</taxon>
        <taxon>Paraneoptera</taxon>
        <taxon>Hemiptera</taxon>
        <taxon>Heteroptera</taxon>
        <taxon>Panheteroptera</taxon>
        <taxon>Cimicomorpha</taxon>
        <taxon>Miridae</taxon>
        <taxon>Mirini</taxon>
        <taxon>Lygus</taxon>
    </lineage>
</organism>
<reference evidence="1" key="1">
    <citation type="journal article" date="2014" name="PLoS ONE">
        <title>Transcriptome-Based Identification of ABC Transporters in the Western Tarnished Plant Bug Lygus hesperus.</title>
        <authorList>
            <person name="Hull J.J."/>
            <person name="Chaney K."/>
            <person name="Geib S.M."/>
            <person name="Fabrick J.A."/>
            <person name="Brent C.S."/>
            <person name="Walsh D."/>
            <person name="Lavine L.C."/>
        </authorList>
    </citation>
    <scope>NUCLEOTIDE SEQUENCE</scope>
</reference>
<dbReference type="EMBL" id="GBHO01038745">
    <property type="protein sequence ID" value="JAG04859.1"/>
    <property type="molecule type" value="Transcribed_RNA"/>
</dbReference>
<protein>
    <submittedName>
        <fullName evidence="1">Hepatocyte cell adhesion molecule</fullName>
    </submittedName>
</protein>
<proteinExistence type="predicted"/>
<dbReference type="AlphaFoldDB" id="A0A0A9WAN8"/>
<evidence type="ECO:0000313" key="1">
    <source>
        <dbReference type="EMBL" id="JAG04859.1"/>
    </source>
</evidence>
<gene>
    <name evidence="1" type="primary">HEPACAM_0</name>
    <name evidence="1" type="ORF">CM83_21134</name>
</gene>
<accession>A0A0A9WAN8</accession>
<feature type="non-terminal residue" evidence="1">
    <location>
        <position position="1"/>
    </location>
</feature>